<sequence>MEDQAEKLREIMRQKTSEAKTEPSAAEASARVAEARPAPVVKSKNGKTRIITVTSGKGGVGKTNVSVNMALAYARLGKKVVVMDADLGLANVNVMLNMIPKYNLYHVIRKQKTMKEIMVETNYGISIVAGASGFSKIANLTEEERQNFIEELETLSNADIIIIDTSAGVSSNVLDFIAAADDAVIITTPEPTAITDAYGIIKIIATEYDNLNMGLKLVVNRVKSAAEAKKVSDRMTTIAGQFLNLKVDYLGYIYDDATVSQAVLRQKPFMIIDPKCKASLCIQHIVGRMEKSELRESGGFGSMLKRLFGKA</sequence>
<evidence type="ECO:0000313" key="6">
    <source>
        <dbReference type="Proteomes" id="UP000009222"/>
    </source>
</evidence>
<keyword evidence="6" id="KW-1185">Reference proteome</keyword>
<dbReference type="InParanoid" id="F5YEU6"/>
<dbReference type="Pfam" id="PF01656">
    <property type="entry name" value="CbiA"/>
    <property type="match status" value="1"/>
</dbReference>
<dbReference type="CDD" id="cd02038">
    <property type="entry name" value="FlhG-like"/>
    <property type="match status" value="1"/>
</dbReference>
<feature type="region of interest" description="Disordered" evidence="3">
    <location>
        <begin position="1"/>
        <end position="37"/>
    </location>
</feature>
<dbReference type="eggNOG" id="COG0455">
    <property type="taxonomic scope" value="Bacteria"/>
</dbReference>
<dbReference type="PANTHER" id="PTHR43384:SF4">
    <property type="entry name" value="CELLULOSE BIOSYNTHESIS PROTEIN BCSQ-RELATED"/>
    <property type="match status" value="1"/>
</dbReference>
<name>F5YEU6_LEAAZ</name>
<reference evidence="5 6" key="2">
    <citation type="journal article" date="2011" name="ISME J.">
        <title>RNA-seq reveals cooperative metabolic interactions between two termite-gut spirochete species in co-culture.</title>
        <authorList>
            <person name="Rosenthal A.Z."/>
            <person name="Matson E.G."/>
            <person name="Eldar A."/>
            <person name="Leadbetter J.R."/>
        </authorList>
    </citation>
    <scope>NUCLEOTIDE SEQUENCE [LARGE SCALE GENOMIC DNA]</scope>
    <source>
        <strain evidence="6">ATCC BAA-888 / DSM 13862 / ZAS-9</strain>
    </source>
</reference>
<dbReference type="KEGG" id="taz:TREAZ_0180"/>
<feature type="domain" description="CobQ/CobB/MinD/ParA nucleotide binding" evidence="4">
    <location>
        <begin position="51"/>
        <end position="269"/>
    </location>
</feature>
<dbReference type="GO" id="GO:0005829">
    <property type="term" value="C:cytosol"/>
    <property type="evidence" value="ECO:0007669"/>
    <property type="project" value="TreeGrafter"/>
</dbReference>
<dbReference type="Proteomes" id="UP000009222">
    <property type="component" value="Chromosome"/>
</dbReference>
<feature type="compositionally biased region" description="Basic and acidic residues" evidence="3">
    <location>
        <begin position="1"/>
        <end position="21"/>
    </location>
</feature>
<feature type="compositionally biased region" description="Low complexity" evidence="3">
    <location>
        <begin position="22"/>
        <end position="37"/>
    </location>
</feature>
<accession>F5YEU6</accession>
<dbReference type="SUPFAM" id="SSF52540">
    <property type="entry name" value="P-loop containing nucleoside triphosphate hydrolases"/>
    <property type="match status" value="1"/>
</dbReference>
<dbReference type="RefSeq" id="WP_015711745.1">
    <property type="nucleotide sequence ID" value="NC_015577.1"/>
</dbReference>
<dbReference type="InterPro" id="IPR050625">
    <property type="entry name" value="ParA/MinD_ATPase"/>
</dbReference>
<dbReference type="Gene3D" id="3.40.50.300">
    <property type="entry name" value="P-loop containing nucleotide triphosphate hydrolases"/>
    <property type="match status" value="1"/>
</dbReference>
<reference evidence="6" key="1">
    <citation type="submission" date="2009-12" db="EMBL/GenBank/DDBJ databases">
        <title>Complete sequence of Treponema azotonutricium strain ZAS-9.</title>
        <authorList>
            <person name="Tetu S.G."/>
            <person name="Matson E."/>
            <person name="Ren Q."/>
            <person name="Seshadri R."/>
            <person name="Elbourne L."/>
            <person name="Hassan K.A."/>
            <person name="Durkin A."/>
            <person name="Radune D."/>
            <person name="Mohamoud Y."/>
            <person name="Shay R."/>
            <person name="Jin S."/>
            <person name="Zhang X."/>
            <person name="Lucey K."/>
            <person name="Ballor N.R."/>
            <person name="Ottesen E."/>
            <person name="Rosenthal R."/>
            <person name="Allen A."/>
            <person name="Leadbetter J.R."/>
            <person name="Paulsen I.T."/>
        </authorList>
    </citation>
    <scope>NUCLEOTIDE SEQUENCE [LARGE SCALE GENOMIC DNA]</scope>
    <source>
        <strain evidence="6">ATCC BAA-888 / DSM 13862 / ZAS-9</strain>
    </source>
</reference>
<dbReference type="OrthoDB" id="9816297at2"/>
<dbReference type="InterPro" id="IPR002586">
    <property type="entry name" value="CobQ/CobB/MinD/ParA_Nub-bd_dom"/>
</dbReference>
<dbReference type="InterPro" id="IPR033875">
    <property type="entry name" value="FlhG"/>
</dbReference>
<dbReference type="InterPro" id="IPR027417">
    <property type="entry name" value="P-loop_NTPase"/>
</dbReference>
<evidence type="ECO:0000256" key="3">
    <source>
        <dbReference type="SAM" id="MobiDB-lite"/>
    </source>
</evidence>
<dbReference type="PANTHER" id="PTHR43384">
    <property type="entry name" value="SEPTUM SITE-DETERMINING PROTEIN MIND HOMOLOG, CHLOROPLASTIC-RELATED"/>
    <property type="match status" value="1"/>
</dbReference>
<dbReference type="GO" id="GO:0051782">
    <property type="term" value="P:negative regulation of cell division"/>
    <property type="evidence" value="ECO:0007669"/>
    <property type="project" value="TreeGrafter"/>
</dbReference>
<dbReference type="FunCoup" id="F5YEU6">
    <property type="interactions" value="40"/>
</dbReference>
<dbReference type="PIRSF" id="PIRSF003092">
    <property type="entry name" value="MinD"/>
    <property type="match status" value="1"/>
</dbReference>
<keyword evidence="2 5" id="KW-0067">ATP-binding</keyword>
<evidence type="ECO:0000256" key="1">
    <source>
        <dbReference type="ARBA" id="ARBA00022741"/>
    </source>
</evidence>
<proteinExistence type="predicted"/>
<dbReference type="AlphaFoldDB" id="F5YEU6"/>
<dbReference type="GO" id="GO:0016887">
    <property type="term" value="F:ATP hydrolysis activity"/>
    <property type="evidence" value="ECO:0007669"/>
    <property type="project" value="TreeGrafter"/>
</dbReference>
<organism evidence="5 6">
    <name type="scientific">Leadbettera azotonutricia (strain ATCC BAA-888 / DSM 13862 / ZAS-9)</name>
    <name type="common">Treponema azotonutricium</name>
    <dbReference type="NCBI Taxonomy" id="545695"/>
    <lineage>
        <taxon>Bacteria</taxon>
        <taxon>Pseudomonadati</taxon>
        <taxon>Spirochaetota</taxon>
        <taxon>Spirochaetia</taxon>
        <taxon>Spirochaetales</taxon>
        <taxon>Breznakiellaceae</taxon>
        <taxon>Leadbettera</taxon>
    </lineage>
</organism>
<dbReference type="STRING" id="545695.TREAZ_0180"/>
<dbReference type="GO" id="GO:0005524">
    <property type="term" value="F:ATP binding"/>
    <property type="evidence" value="ECO:0007669"/>
    <property type="project" value="UniProtKB-KW"/>
</dbReference>
<dbReference type="InterPro" id="IPR025501">
    <property type="entry name" value="MinD_FleN"/>
</dbReference>
<evidence type="ECO:0000256" key="2">
    <source>
        <dbReference type="ARBA" id="ARBA00022840"/>
    </source>
</evidence>
<dbReference type="GO" id="GO:0009898">
    <property type="term" value="C:cytoplasmic side of plasma membrane"/>
    <property type="evidence" value="ECO:0007669"/>
    <property type="project" value="TreeGrafter"/>
</dbReference>
<protein>
    <submittedName>
        <fullName evidence="5">ATP-binding protein</fullName>
    </submittedName>
</protein>
<evidence type="ECO:0000259" key="4">
    <source>
        <dbReference type="Pfam" id="PF01656"/>
    </source>
</evidence>
<dbReference type="HOGENOM" id="CLU_037612_0_0_12"/>
<dbReference type="EMBL" id="CP001841">
    <property type="protein sequence ID" value="AEF82745.1"/>
    <property type="molecule type" value="Genomic_DNA"/>
</dbReference>
<keyword evidence="1" id="KW-0547">Nucleotide-binding</keyword>
<gene>
    <name evidence="5" type="ordered locus">TREAZ_0180</name>
</gene>
<evidence type="ECO:0000313" key="5">
    <source>
        <dbReference type="EMBL" id="AEF82745.1"/>
    </source>
</evidence>